<keyword evidence="1" id="KW-0732">Signal</keyword>
<dbReference type="Proteomes" id="UP001500540">
    <property type="component" value="Unassembled WGS sequence"/>
</dbReference>
<dbReference type="CDD" id="cd01004">
    <property type="entry name" value="PBP2_MidA_like"/>
    <property type="match status" value="1"/>
</dbReference>
<dbReference type="PANTHER" id="PTHR35936">
    <property type="entry name" value="MEMBRANE-BOUND LYTIC MUREIN TRANSGLYCOSYLASE F"/>
    <property type="match status" value="1"/>
</dbReference>
<reference evidence="4" key="1">
    <citation type="journal article" date="2019" name="Int. J. Syst. Evol. Microbiol.">
        <title>The Global Catalogue of Microorganisms (GCM) 10K type strain sequencing project: providing services to taxonomists for standard genome sequencing and annotation.</title>
        <authorList>
            <consortium name="The Broad Institute Genomics Platform"/>
            <consortium name="The Broad Institute Genome Sequencing Center for Infectious Disease"/>
            <person name="Wu L."/>
            <person name="Ma J."/>
        </authorList>
    </citation>
    <scope>NUCLEOTIDE SEQUENCE [LARGE SCALE GENOMIC DNA]</scope>
    <source>
        <strain evidence="4">JCM 16950</strain>
    </source>
</reference>
<proteinExistence type="predicted"/>
<dbReference type="InterPro" id="IPR001638">
    <property type="entry name" value="Solute-binding_3/MltF_N"/>
</dbReference>
<dbReference type="Pfam" id="PF00497">
    <property type="entry name" value="SBP_bac_3"/>
    <property type="match status" value="1"/>
</dbReference>
<comment type="caution">
    <text evidence="3">The sequence shown here is derived from an EMBL/GenBank/DDBJ whole genome shotgun (WGS) entry which is preliminary data.</text>
</comment>
<name>A0ABP7GV64_9MICO</name>
<dbReference type="PANTHER" id="PTHR35936:SF17">
    <property type="entry name" value="ARGININE-BINDING EXTRACELLULAR PROTEIN ARTP"/>
    <property type="match status" value="1"/>
</dbReference>
<organism evidence="3 4">
    <name type="scientific">Microbacterium kribbense</name>
    <dbReference type="NCBI Taxonomy" id="433645"/>
    <lineage>
        <taxon>Bacteria</taxon>
        <taxon>Bacillati</taxon>
        <taxon>Actinomycetota</taxon>
        <taxon>Actinomycetes</taxon>
        <taxon>Micrococcales</taxon>
        <taxon>Microbacteriaceae</taxon>
        <taxon>Microbacterium</taxon>
    </lineage>
</organism>
<feature type="domain" description="Solute-binding protein family 3/N-terminal" evidence="2">
    <location>
        <begin position="11"/>
        <end position="240"/>
    </location>
</feature>
<evidence type="ECO:0000313" key="4">
    <source>
        <dbReference type="Proteomes" id="UP001500540"/>
    </source>
</evidence>
<evidence type="ECO:0000256" key="1">
    <source>
        <dbReference type="ARBA" id="ARBA00022729"/>
    </source>
</evidence>
<dbReference type="Gene3D" id="3.40.190.10">
    <property type="entry name" value="Periplasmic binding protein-like II"/>
    <property type="match status" value="2"/>
</dbReference>
<sequence length="254" mass="26988">MLPDAVKKAGYLTVASDVPYPPFEFYDTDGKTILGSDPDIAKALGELMGIQFRLQPVAQVNIIPGLSSGKYDLGLSGMADRKEREAAVTFVDYMRNAGTFLVTADAKHHPMTLPDICGLNVAVQSATTMADDATGQATKCTADGKQAPKVMEFQSQDDAVLALRSNRADVAMVTAGSGAFIMTQAKGQFDMTATYSAGSILGIPVRKDNMQLAKALEAGVQKLIDNGTYKKILTKWGLDKLNSIEKSGINGAIS</sequence>
<evidence type="ECO:0000313" key="3">
    <source>
        <dbReference type="EMBL" id="GAA3776615.1"/>
    </source>
</evidence>
<evidence type="ECO:0000259" key="2">
    <source>
        <dbReference type="SMART" id="SM00062"/>
    </source>
</evidence>
<gene>
    <name evidence="3" type="ORF">GCM10022240_30130</name>
</gene>
<dbReference type="SUPFAM" id="SSF53850">
    <property type="entry name" value="Periplasmic binding protein-like II"/>
    <property type="match status" value="1"/>
</dbReference>
<protein>
    <submittedName>
        <fullName evidence="3">ABC transporter substrate-binding protein</fullName>
    </submittedName>
</protein>
<dbReference type="EMBL" id="BAABAF010000012">
    <property type="protein sequence ID" value="GAA3776615.1"/>
    <property type="molecule type" value="Genomic_DNA"/>
</dbReference>
<dbReference type="SMART" id="SM00062">
    <property type="entry name" value="PBPb"/>
    <property type="match status" value="1"/>
</dbReference>
<accession>A0ABP7GV64</accession>
<keyword evidence="4" id="KW-1185">Reference proteome</keyword>